<sequence length="140" mass="16361">MSVRMERKKCGVCGNIYNLCCKKYHRIICMCPNRKETTDTKIQKRPRTKTCRKKNENSTTTLLEESASEAVSSSQVEPEFSQKIYKEREKEKNEVDEDGKRAEEVYEEGKKEDEEAEGNKKEVEQDKGKQKEVEEEEGKK</sequence>
<comment type="caution">
    <text evidence="2">The sequence shown here is derived from an EMBL/GenBank/DDBJ whole genome shotgun (WGS) entry which is preliminary data.</text>
</comment>
<feature type="region of interest" description="Disordered" evidence="1">
    <location>
        <begin position="38"/>
        <end position="140"/>
    </location>
</feature>
<accession>A0A9J6B4F5</accession>
<dbReference type="Proteomes" id="UP000824120">
    <property type="component" value="Chromosome 1"/>
</dbReference>
<feature type="compositionally biased region" description="Basic residues" evidence="1">
    <location>
        <begin position="43"/>
        <end position="52"/>
    </location>
</feature>
<dbReference type="AlphaFoldDB" id="A0A9J6B4F5"/>
<reference evidence="2 3" key="1">
    <citation type="submission" date="2020-09" db="EMBL/GenBank/DDBJ databases">
        <title>De no assembly of potato wild relative species, Solanum commersonii.</title>
        <authorList>
            <person name="Cho K."/>
        </authorList>
    </citation>
    <scope>NUCLEOTIDE SEQUENCE [LARGE SCALE GENOMIC DNA]</scope>
    <source>
        <strain evidence="2">LZ3.2</strain>
        <tissue evidence="2">Leaf</tissue>
    </source>
</reference>
<dbReference type="EMBL" id="JACXVP010000001">
    <property type="protein sequence ID" value="KAG5631271.1"/>
    <property type="molecule type" value="Genomic_DNA"/>
</dbReference>
<proteinExistence type="predicted"/>
<feature type="compositionally biased region" description="Low complexity" evidence="1">
    <location>
        <begin position="64"/>
        <end position="79"/>
    </location>
</feature>
<evidence type="ECO:0000313" key="3">
    <source>
        <dbReference type="Proteomes" id="UP000824120"/>
    </source>
</evidence>
<evidence type="ECO:0000313" key="2">
    <source>
        <dbReference type="EMBL" id="KAG5631271.1"/>
    </source>
</evidence>
<organism evidence="2 3">
    <name type="scientific">Solanum commersonii</name>
    <name type="common">Commerson's wild potato</name>
    <name type="synonym">Commerson's nightshade</name>
    <dbReference type="NCBI Taxonomy" id="4109"/>
    <lineage>
        <taxon>Eukaryota</taxon>
        <taxon>Viridiplantae</taxon>
        <taxon>Streptophyta</taxon>
        <taxon>Embryophyta</taxon>
        <taxon>Tracheophyta</taxon>
        <taxon>Spermatophyta</taxon>
        <taxon>Magnoliopsida</taxon>
        <taxon>eudicotyledons</taxon>
        <taxon>Gunneridae</taxon>
        <taxon>Pentapetalae</taxon>
        <taxon>asterids</taxon>
        <taxon>lamiids</taxon>
        <taxon>Solanales</taxon>
        <taxon>Solanaceae</taxon>
        <taxon>Solanoideae</taxon>
        <taxon>Solaneae</taxon>
        <taxon>Solanum</taxon>
    </lineage>
</organism>
<keyword evidence="3" id="KW-1185">Reference proteome</keyword>
<gene>
    <name evidence="2" type="ORF">H5410_002988</name>
</gene>
<evidence type="ECO:0000256" key="1">
    <source>
        <dbReference type="SAM" id="MobiDB-lite"/>
    </source>
</evidence>
<name>A0A9J6B4F5_SOLCO</name>
<feature type="compositionally biased region" description="Basic and acidic residues" evidence="1">
    <location>
        <begin position="84"/>
        <end position="140"/>
    </location>
</feature>
<protein>
    <submittedName>
        <fullName evidence="2">Uncharacterized protein</fullName>
    </submittedName>
</protein>